<accession>A0A9X0ADF1</accession>
<sequence>MSMVALRVPKSAFRLDGSIDRVWQEKLMENARAESGIDDEPCDPQHGENARTLDLRMIRPHKDMDFIFTHNPVYCGMMALRLITATEQAGLTHCCYHTVTTLLAYLYAECRRPKLLDIKWPDMEQMIELHMEDIFSGEGCILFTKHMGISKTKMSHYQRGLPYKEPQYVINAVTTSTRAFLDHQATFSDATNNLQRLVQGHRILTNNETKHQRRNARRQLTPLQFLSTLQEVSPRRAR</sequence>
<dbReference type="OrthoDB" id="5238236at2759"/>
<protein>
    <submittedName>
        <fullName evidence="1">Uncharacterized protein</fullName>
    </submittedName>
</protein>
<evidence type="ECO:0000313" key="1">
    <source>
        <dbReference type="EMBL" id="KAJ8060324.1"/>
    </source>
</evidence>
<dbReference type="Proteomes" id="UP001152300">
    <property type="component" value="Unassembled WGS sequence"/>
</dbReference>
<organism evidence="1 2">
    <name type="scientific">Sclerotinia nivalis</name>
    <dbReference type="NCBI Taxonomy" id="352851"/>
    <lineage>
        <taxon>Eukaryota</taxon>
        <taxon>Fungi</taxon>
        <taxon>Dikarya</taxon>
        <taxon>Ascomycota</taxon>
        <taxon>Pezizomycotina</taxon>
        <taxon>Leotiomycetes</taxon>
        <taxon>Helotiales</taxon>
        <taxon>Sclerotiniaceae</taxon>
        <taxon>Sclerotinia</taxon>
    </lineage>
</organism>
<reference evidence="1" key="1">
    <citation type="submission" date="2022-11" db="EMBL/GenBank/DDBJ databases">
        <title>Genome Resource of Sclerotinia nivalis Strain SnTB1, a Plant Pathogen Isolated from American Ginseng.</title>
        <authorList>
            <person name="Fan S."/>
        </authorList>
    </citation>
    <scope>NUCLEOTIDE SEQUENCE</scope>
    <source>
        <strain evidence="1">SnTB1</strain>
    </source>
</reference>
<proteinExistence type="predicted"/>
<dbReference type="AlphaFoldDB" id="A0A9X0ADF1"/>
<keyword evidence="2" id="KW-1185">Reference proteome</keyword>
<evidence type="ECO:0000313" key="2">
    <source>
        <dbReference type="Proteomes" id="UP001152300"/>
    </source>
</evidence>
<comment type="caution">
    <text evidence="1">The sequence shown here is derived from an EMBL/GenBank/DDBJ whole genome shotgun (WGS) entry which is preliminary data.</text>
</comment>
<name>A0A9X0ADF1_9HELO</name>
<gene>
    <name evidence="1" type="ORF">OCU04_010658</name>
</gene>
<dbReference type="EMBL" id="JAPEIS010000013">
    <property type="protein sequence ID" value="KAJ8060324.1"/>
    <property type="molecule type" value="Genomic_DNA"/>
</dbReference>